<name>E6QJ10_9ZZZZ</name>
<accession>E6QJ10</accession>
<evidence type="ECO:0008006" key="2">
    <source>
        <dbReference type="Google" id="ProtNLM"/>
    </source>
</evidence>
<reference evidence="1" key="1">
    <citation type="submission" date="2009-10" db="EMBL/GenBank/DDBJ databases">
        <title>Diversity of trophic interactions inside an arsenic-rich microbial ecosystem.</title>
        <authorList>
            <person name="Bertin P.N."/>
            <person name="Heinrich-Salmeron A."/>
            <person name="Pelletier E."/>
            <person name="Goulhen-Chollet F."/>
            <person name="Arsene-Ploetze F."/>
            <person name="Gallien S."/>
            <person name="Calteau A."/>
            <person name="Vallenet D."/>
            <person name="Casiot C."/>
            <person name="Chane-Woon-Ming B."/>
            <person name="Giloteaux L."/>
            <person name="Barakat M."/>
            <person name="Bonnefoy V."/>
            <person name="Bruneel O."/>
            <person name="Chandler M."/>
            <person name="Cleiss J."/>
            <person name="Duran R."/>
            <person name="Elbaz-Poulichet F."/>
            <person name="Fonknechten N."/>
            <person name="Lauga B."/>
            <person name="Mornico D."/>
            <person name="Ortet P."/>
            <person name="Schaeffer C."/>
            <person name="Siguier P."/>
            <person name="Alexander Thil Smith A."/>
            <person name="Van Dorsselaer A."/>
            <person name="Weissenbach J."/>
            <person name="Medigue C."/>
            <person name="Le Paslier D."/>
        </authorList>
    </citation>
    <scope>NUCLEOTIDE SEQUENCE</scope>
</reference>
<sequence length="273" mass="30470">MLRMQTNDGWWLITHPDHARLAGAFATAWGNEIFCQPKPRARVLHAIASHDDGWAVRDQSPSITREGKPSAFSAELVGKYAAFEEIALQEYLAVRARAVRIIAEDDPYAGLLIAMHTHSLLTDHADRLTIQPDQLPLLDHFLDEQQAYQLHLRTRISEDETLTPSEKSEDAIRENFRLLQACDNLSLLTCVAFAEQAHLLHPLPLVDGSAAEVTVEPVGERHFRLQPWPFLAGELRFELPARHVAGYTFSTSKELATLFHAAPVASLSVTLSS</sequence>
<protein>
    <recommendedName>
        <fullName evidence="2">DUF3891 domain-containing protein</fullName>
    </recommendedName>
</protein>
<evidence type="ECO:0000313" key="1">
    <source>
        <dbReference type="EMBL" id="CBI07226.1"/>
    </source>
</evidence>
<dbReference type="AlphaFoldDB" id="E6QJ10"/>
<dbReference type="InterPro" id="IPR024992">
    <property type="entry name" value="DUF3891"/>
</dbReference>
<gene>
    <name evidence="1" type="ORF">CARN6_0551</name>
</gene>
<organism evidence="1">
    <name type="scientific">mine drainage metagenome</name>
    <dbReference type="NCBI Taxonomy" id="410659"/>
    <lineage>
        <taxon>unclassified sequences</taxon>
        <taxon>metagenomes</taxon>
        <taxon>ecological metagenomes</taxon>
    </lineage>
</organism>
<dbReference type="Pfam" id="PF13030">
    <property type="entry name" value="DUF3891"/>
    <property type="match status" value="1"/>
</dbReference>
<proteinExistence type="predicted"/>
<dbReference type="EMBL" id="CABQ01000079">
    <property type="protein sequence ID" value="CBI07226.1"/>
    <property type="molecule type" value="Genomic_DNA"/>
</dbReference>
<comment type="caution">
    <text evidence="1">The sequence shown here is derived from an EMBL/GenBank/DDBJ whole genome shotgun (WGS) entry which is preliminary data.</text>
</comment>